<dbReference type="EMBL" id="KZ060628">
    <property type="protein sequence ID" value="PIO12026.1"/>
    <property type="molecule type" value="Genomic_DNA"/>
</dbReference>
<evidence type="ECO:0000256" key="10">
    <source>
        <dbReference type="ARBA" id="ARBA00023163"/>
    </source>
</evidence>
<dbReference type="Proteomes" id="UP000228934">
    <property type="component" value="Unassembled WGS sequence"/>
</dbReference>
<feature type="domain" description="C2H2-type" evidence="13">
    <location>
        <begin position="42"/>
        <end position="69"/>
    </location>
</feature>
<keyword evidence="7" id="KW-0862">Zinc</keyword>
<evidence type="ECO:0000256" key="2">
    <source>
        <dbReference type="ARBA" id="ARBA00006991"/>
    </source>
</evidence>
<dbReference type="FunFam" id="3.30.160.60:FF:002343">
    <property type="entry name" value="Zinc finger protein 33A"/>
    <property type="match status" value="1"/>
</dbReference>
<keyword evidence="8" id="KW-0805">Transcription regulation</keyword>
<comment type="subcellular location">
    <subcellularLocation>
        <location evidence="1">Nucleus</location>
    </subcellularLocation>
</comment>
<feature type="domain" description="C2H2-type" evidence="13">
    <location>
        <begin position="17"/>
        <end position="41"/>
    </location>
</feature>
<keyword evidence="9" id="KW-0238">DNA-binding</keyword>
<dbReference type="Gene3D" id="3.30.160.60">
    <property type="entry name" value="Classic Zinc Finger"/>
    <property type="match status" value="4"/>
</dbReference>
<feature type="domain" description="C2H2-type" evidence="13">
    <location>
        <begin position="70"/>
        <end position="97"/>
    </location>
</feature>
<dbReference type="InterPro" id="IPR013087">
    <property type="entry name" value="Znf_C2H2_type"/>
</dbReference>
<evidence type="ECO:0000256" key="5">
    <source>
        <dbReference type="ARBA" id="ARBA00022737"/>
    </source>
</evidence>
<protein>
    <recommendedName>
        <fullName evidence="13">C2H2-type domain-containing protein</fullName>
    </recommendedName>
</protein>
<keyword evidence="10" id="KW-0804">Transcription</keyword>
<dbReference type="GO" id="GO:0005634">
    <property type="term" value="C:nucleus"/>
    <property type="evidence" value="ECO:0007669"/>
    <property type="project" value="UniProtKB-SubCell"/>
</dbReference>
<evidence type="ECO:0000256" key="1">
    <source>
        <dbReference type="ARBA" id="ARBA00004123"/>
    </source>
</evidence>
<dbReference type="PROSITE" id="PS00028">
    <property type="entry name" value="ZINC_FINGER_C2H2_1"/>
    <property type="match status" value="2"/>
</dbReference>
<evidence type="ECO:0000313" key="15">
    <source>
        <dbReference type="Proteomes" id="UP000228934"/>
    </source>
</evidence>
<dbReference type="GO" id="GO:0008270">
    <property type="term" value="F:zinc ion binding"/>
    <property type="evidence" value="ECO:0007669"/>
    <property type="project" value="UniProtKB-KW"/>
</dbReference>
<dbReference type="PROSITE" id="PS50157">
    <property type="entry name" value="ZINC_FINGER_C2H2_2"/>
    <property type="match status" value="3"/>
</dbReference>
<dbReference type="GO" id="GO:0000981">
    <property type="term" value="F:DNA-binding transcription factor activity, RNA polymerase II-specific"/>
    <property type="evidence" value="ECO:0007669"/>
    <property type="project" value="TreeGrafter"/>
</dbReference>
<dbReference type="GO" id="GO:0000978">
    <property type="term" value="F:RNA polymerase II cis-regulatory region sequence-specific DNA binding"/>
    <property type="evidence" value="ECO:0007669"/>
    <property type="project" value="TreeGrafter"/>
</dbReference>
<evidence type="ECO:0000256" key="11">
    <source>
        <dbReference type="ARBA" id="ARBA00023242"/>
    </source>
</evidence>
<name>A0A2G9Q8W5_AQUCT</name>
<dbReference type="SUPFAM" id="SSF57667">
    <property type="entry name" value="beta-beta-alpha zinc fingers"/>
    <property type="match status" value="2"/>
</dbReference>
<dbReference type="InterPro" id="IPR036236">
    <property type="entry name" value="Znf_C2H2_sf"/>
</dbReference>
<evidence type="ECO:0000256" key="12">
    <source>
        <dbReference type="PROSITE-ProRule" id="PRU00042"/>
    </source>
</evidence>
<gene>
    <name evidence="14" type="ORF">AB205_0137900</name>
</gene>
<dbReference type="AlphaFoldDB" id="A0A2G9Q8W5"/>
<keyword evidence="5" id="KW-0677">Repeat</keyword>
<evidence type="ECO:0000256" key="7">
    <source>
        <dbReference type="ARBA" id="ARBA00022833"/>
    </source>
</evidence>
<reference evidence="15" key="1">
    <citation type="journal article" date="2017" name="Nat. Commun.">
        <title>The North American bullfrog draft genome provides insight into hormonal regulation of long noncoding RNA.</title>
        <authorList>
            <person name="Hammond S.A."/>
            <person name="Warren R.L."/>
            <person name="Vandervalk B.P."/>
            <person name="Kucuk E."/>
            <person name="Khan H."/>
            <person name="Gibb E.A."/>
            <person name="Pandoh P."/>
            <person name="Kirk H."/>
            <person name="Zhao Y."/>
            <person name="Jones M."/>
            <person name="Mungall A.J."/>
            <person name="Coope R."/>
            <person name="Pleasance S."/>
            <person name="Moore R.A."/>
            <person name="Holt R.A."/>
            <person name="Round J.M."/>
            <person name="Ohora S."/>
            <person name="Walle B.V."/>
            <person name="Veldhoen N."/>
            <person name="Helbing C.C."/>
            <person name="Birol I."/>
        </authorList>
    </citation>
    <scope>NUCLEOTIDE SEQUENCE [LARGE SCALE GENOMIC DNA]</scope>
</reference>
<sequence>EPQTVRDGAVLPTDKRFPCTECGKFFYYKSHLMRTHTMEKPFSCLECEKSFVKKSVLIRHQRTHSGEKPYSCSECGKCFVQKSKLVLHLRSHTGEKPFSCPDCGKCFSENPVLLYIRDPTQPSRCISALSAGNVFYMNFAGHHSSHVGKKHTLIYTSDILHG</sequence>
<dbReference type="OrthoDB" id="427030at2759"/>
<keyword evidence="6 12" id="KW-0863">Zinc-finger</keyword>
<dbReference type="SMART" id="SM00355">
    <property type="entry name" value="ZnF_C2H2"/>
    <property type="match status" value="3"/>
</dbReference>
<dbReference type="PANTHER" id="PTHR23235:SF142">
    <property type="entry name" value="ZINC FINGER PROTEIN 384"/>
    <property type="match status" value="1"/>
</dbReference>
<keyword evidence="15" id="KW-1185">Reference proteome</keyword>
<evidence type="ECO:0000256" key="8">
    <source>
        <dbReference type="ARBA" id="ARBA00023015"/>
    </source>
</evidence>
<evidence type="ECO:0000256" key="9">
    <source>
        <dbReference type="ARBA" id="ARBA00023125"/>
    </source>
</evidence>
<accession>A0A2G9Q8W5</accession>
<proteinExistence type="inferred from homology"/>
<evidence type="ECO:0000256" key="4">
    <source>
        <dbReference type="ARBA" id="ARBA00022723"/>
    </source>
</evidence>
<evidence type="ECO:0000259" key="13">
    <source>
        <dbReference type="PROSITE" id="PS50157"/>
    </source>
</evidence>
<keyword evidence="3" id="KW-0597">Phosphoprotein</keyword>
<evidence type="ECO:0000256" key="3">
    <source>
        <dbReference type="ARBA" id="ARBA00022553"/>
    </source>
</evidence>
<dbReference type="PANTHER" id="PTHR23235">
    <property type="entry name" value="KRUEPPEL-LIKE TRANSCRIPTION FACTOR"/>
    <property type="match status" value="1"/>
</dbReference>
<evidence type="ECO:0000256" key="6">
    <source>
        <dbReference type="ARBA" id="ARBA00022771"/>
    </source>
</evidence>
<keyword evidence="11" id="KW-0539">Nucleus</keyword>
<organism evidence="14 15">
    <name type="scientific">Aquarana catesbeiana</name>
    <name type="common">American bullfrog</name>
    <name type="synonym">Rana catesbeiana</name>
    <dbReference type="NCBI Taxonomy" id="8400"/>
    <lineage>
        <taxon>Eukaryota</taxon>
        <taxon>Metazoa</taxon>
        <taxon>Chordata</taxon>
        <taxon>Craniata</taxon>
        <taxon>Vertebrata</taxon>
        <taxon>Euteleostomi</taxon>
        <taxon>Amphibia</taxon>
        <taxon>Batrachia</taxon>
        <taxon>Anura</taxon>
        <taxon>Neobatrachia</taxon>
        <taxon>Ranoidea</taxon>
        <taxon>Ranidae</taxon>
        <taxon>Aquarana</taxon>
    </lineage>
</organism>
<feature type="non-terminal residue" evidence="14">
    <location>
        <position position="1"/>
    </location>
</feature>
<evidence type="ECO:0000313" key="14">
    <source>
        <dbReference type="EMBL" id="PIO12026.1"/>
    </source>
</evidence>
<keyword evidence="4" id="KW-0479">Metal-binding</keyword>
<dbReference type="FunFam" id="3.30.160.60:FF:000540">
    <property type="entry name" value="zinc finger protein 263 isoform X1"/>
    <property type="match status" value="1"/>
</dbReference>
<dbReference type="Pfam" id="PF00096">
    <property type="entry name" value="zf-C2H2"/>
    <property type="match status" value="3"/>
</dbReference>
<comment type="similarity">
    <text evidence="2">Belongs to the krueppel C2H2-type zinc-finger protein family.</text>
</comment>
<dbReference type="FunFam" id="3.30.160.60:FF:000322">
    <property type="entry name" value="GDNF-inducible zinc finger protein 1"/>
    <property type="match status" value="1"/>
</dbReference>